<proteinExistence type="predicted"/>
<organism evidence="2 3">
    <name type="scientific">Ustilago trichophora</name>
    <dbReference type="NCBI Taxonomy" id="86804"/>
    <lineage>
        <taxon>Eukaryota</taxon>
        <taxon>Fungi</taxon>
        <taxon>Dikarya</taxon>
        <taxon>Basidiomycota</taxon>
        <taxon>Ustilaginomycotina</taxon>
        <taxon>Ustilaginomycetes</taxon>
        <taxon>Ustilaginales</taxon>
        <taxon>Ustilaginaceae</taxon>
        <taxon>Ustilago</taxon>
    </lineage>
</organism>
<reference evidence="2 3" key="1">
    <citation type="submission" date="2018-03" db="EMBL/GenBank/DDBJ databases">
        <authorList>
            <person name="Guldener U."/>
        </authorList>
    </citation>
    <scope>NUCLEOTIDE SEQUENCE [LARGE SCALE GENOMIC DNA]</scope>
    <source>
        <strain evidence="2 3">NBRC100155</strain>
    </source>
</reference>
<accession>A0A5C3EB45</accession>
<evidence type="ECO:0000256" key="1">
    <source>
        <dbReference type="SAM" id="SignalP"/>
    </source>
</evidence>
<evidence type="ECO:0000313" key="3">
    <source>
        <dbReference type="Proteomes" id="UP000324022"/>
    </source>
</evidence>
<evidence type="ECO:0000313" key="2">
    <source>
        <dbReference type="EMBL" id="SPO27842.1"/>
    </source>
</evidence>
<keyword evidence="3" id="KW-1185">Reference proteome</keyword>
<protein>
    <recommendedName>
        <fullName evidence="4">Mig1 protein</fullName>
    </recommendedName>
</protein>
<feature type="chain" id="PRO_5022686561" description="Mig1 protein" evidence="1">
    <location>
        <begin position="24"/>
        <end position="139"/>
    </location>
</feature>
<evidence type="ECO:0008006" key="4">
    <source>
        <dbReference type="Google" id="ProtNLM"/>
    </source>
</evidence>
<gene>
    <name evidence="2" type="ORF">UTRI_04985</name>
</gene>
<name>A0A5C3EB45_9BASI</name>
<keyword evidence="1" id="KW-0732">Signal</keyword>
<sequence>MKLTYFVLISALILANTVKGASGLTYDDYCVHKRNIPADGYYACIQSEDGPVTNVTSALGHVERLDNPTNKDEFVVAFGPGDWTQWYEFETANRKISVSTFGTIKSCFLYEVLNKDGSAVVVPDDRYCSGDSVPKIPKP</sequence>
<dbReference type="EMBL" id="OOIN01000020">
    <property type="protein sequence ID" value="SPO27842.1"/>
    <property type="molecule type" value="Genomic_DNA"/>
</dbReference>
<dbReference type="Proteomes" id="UP000324022">
    <property type="component" value="Unassembled WGS sequence"/>
</dbReference>
<feature type="signal peptide" evidence="1">
    <location>
        <begin position="1"/>
        <end position="23"/>
    </location>
</feature>
<dbReference type="AlphaFoldDB" id="A0A5C3EB45"/>